<dbReference type="InterPro" id="IPR013783">
    <property type="entry name" value="Ig-like_fold"/>
</dbReference>
<dbReference type="InterPro" id="IPR013106">
    <property type="entry name" value="Ig_V-set"/>
</dbReference>
<reference evidence="10" key="1">
    <citation type="submission" date="2018-09" db="EMBL/GenBank/DDBJ databases">
        <title>Common duck and Muscovy duck high density SNP chip.</title>
        <authorList>
            <person name="Vignal A."/>
            <person name="Thebault N."/>
            <person name="Warren W.C."/>
        </authorList>
    </citation>
    <scope>NUCLEOTIDE SEQUENCE [LARGE SCALE GENOMIC DNA]</scope>
</reference>
<evidence type="ECO:0000313" key="11">
    <source>
        <dbReference type="Proteomes" id="UP000694556"/>
    </source>
</evidence>
<reference evidence="10" key="3">
    <citation type="submission" date="2025-09" db="UniProtKB">
        <authorList>
            <consortium name="Ensembl"/>
        </authorList>
    </citation>
    <scope>IDENTIFICATION</scope>
</reference>
<dbReference type="InterPro" id="IPR003597">
    <property type="entry name" value="Ig_C1-set"/>
</dbReference>
<keyword evidence="3 7" id="KW-1133">Transmembrane helix</keyword>
<evidence type="ECO:0000256" key="3">
    <source>
        <dbReference type="ARBA" id="ARBA00022989"/>
    </source>
</evidence>
<dbReference type="PANTHER" id="PTHR19256:SF65">
    <property type="entry name" value="T CELL RECEPTOR GAMMA CONSTANT 1-RELATED"/>
    <property type="match status" value="1"/>
</dbReference>
<feature type="transmembrane region" description="Helical" evidence="7">
    <location>
        <begin position="304"/>
        <end position="325"/>
    </location>
</feature>
<comment type="subcellular location">
    <subcellularLocation>
        <location evidence="1">Membrane</location>
    </subcellularLocation>
</comment>
<evidence type="ECO:0000313" key="10">
    <source>
        <dbReference type="Ensembl" id="ENSCMMP00000002713.1"/>
    </source>
</evidence>
<accession>A0A8C3BD79</accession>
<keyword evidence="2 7" id="KW-0812">Transmembrane</keyword>
<reference evidence="10" key="2">
    <citation type="submission" date="2025-08" db="UniProtKB">
        <authorList>
            <consortium name="Ensembl"/>
        </authorList>
    </citation>
    <scope>IDENTIFICATION</scope>
</reference>
<evidence type="ECO:0000256" key="8">
    <source>
        <dbReference type="SAM" id="SignalP"/>
    </source>
</evidence>
<dbReference type="SMART" id="SM00409">
    <property type="entry name" value="IG"/>
    <property type="match status" value="1"/>
</dbReference>
<dbReference type="SMART" id="SM00407">
    <property type="entry name" value="IGc1"/>
    <property type="match status" value="1"/>
</dbReference>
<dbReference type="PROSITE" id="PS50835">
    <property type="entry name" value="IG_LIKE"/>
    <property type="match status" value="2"/>
</dbReference>
<dbReference type="Gene3D" id="2.60.40.10">
    <property type="entry name" value="Immunoglobulins"/>
    <property type="match status" value="2"/>
</dbReference>
<keyword evidence="6" id="KW-0393">Immunoglobulin domain</keyword>
<name>A0A8C3BD79_CAIMO</name>
<dbReference type="PANTHER" id="PTHR19256">
    <property type="entry name" value="T-CELL RECEPTOR GAMMA CHAIN"/>
    <property type="match status" value="1"/>
</dbReference>
<dbReference type="Pfam" id="PF07654">
    <property type="entry name" value="C1-set"/>
    <property type="match status" value="1"/>
</dbReference>
<feature type="chain" id="PRO_5034310579" description="Ig-like domain-containing protein" evidence="8">
    <location>
        <begin position="17"/>
        <end position="338"/>
    </location>
</feature>
<dbReference type="SMART" id="SM00406">
    <property type="entry name" value="IGv"/>
    <property type="match status" value="1"/>
</dbReference>
<evidence type="ECO:0000256" key="5">
    <source>
        <dbReference type="ARBA" id="ARBA00023170"/>
    </source>
</evidence>
<evidence type="ECO:0000256" key="2">
    <source>
        <dbReference type="ARBA" id="ARBA00022692"/>
    </source>
</evidence>
<feature type="domain" description="Ig-like" evidence="9">
    <location>
        <begin position="179"/>
        <end position="266"/>
    </location>
</feature>
<dbReference type="InterPro" id="IPR003599">
    <property type="entry name" value="Ig_sub"/>
</dbReference>
<dbReference type="AlphaFoldDB" id="A0A8C3BD79"/>
<dbReference type="Proteomes" id="UP000694556">
    <property type="component" value="Chromosome 2"/>
</dbReference>
<keyword evidence="8" id="KW-0732">Signal</keyword>
<dbReference type="SUPFAM" id="SSF48726">
    <property type="entry name" value="Immunoglobulin"/>
    <property type="match status" value="2"/>
</dbReference>
<feature type="signal peptide" evidence="8">
    <location>
        <begin position="1"/>
        <end position="16"/>
    </location>
</feature>
<evidence type="ECO:0000256" key="7">
    <source>
        <dbReference type="SAM" id="Phobius"/>
    </source>
</evidence>
<evidence type="ECO:0000259" key="9">
    <source>
        <dbReference type="PROSITE" id="PS50835"/>
    </source>
</evidence>
<feature type="domain" description="Ig-like" evidence="9">
    <location>
        <begin position="56"/>
        <end position="153"/>
    </location>
</feature>
<dbReference type="InterPro" id="IPR036179">
    <property type="entry name" value="Ig-like_dom_sf"/>
</dbReference>
<dbReference type="GO" id="GO:0016020">
    <property type="term" value="C:membrane"/>
    <property type="evidence" value="ECO:0007669"/>
    <property type="project" value="UniProtKB-SubCell"/>
</dbReference>
<keyword evidence="4 7" id="KW-0472">Membrane</keyword>
<keyword evidence="5" id="KW-0675">Receptor</keyword>
<dbReference type="InterPro" id="IPR007110">
    <property type="entry name" value="Ig-like_dom"/>
</dbReference>
<evidence type="ECO:0000256" key="1">
    <source>
        <dbReference type="ARBA" id="ARBA00004370"/>
    </source>
</evidence>
<organism evidence="10 11">
    <name type="scientific">Cairina moschata</name>
    <name type="common">Muscovy duck</name>
    <dbReference type="NCBI Taxonomy" id="8855"/>
    <lineage>
        <taxon>Eukaryota</taxon>
        <taxon>Metazoa</taxon>
        <taxon>Chordata</taxon>
        <taxon>Craniata</taxon>
        <taxon>Vertebrata</taxon>
        <taxon>Euteleostomi</taxon>
        <taxon>Archelosauria</taxon>
        <taxon>Archosauria</taxon>
        <taxon>Dinosauria</taxon>
        <taxon>Saurischia</taxon>
        <taxon>Theropoda</taxon>
        <taxon>Coelurosauria</taxon>
        <taxon>Aves</taxon>
        <taxon>Neognathae</taxon>
        <taxon>Galloanserae</taxon>
        <taxon>Anseriformes</taxon>
        <taxon>Anatidae</taxon>
        <taxon>Anatinae</taxon>
        <taxon>Cairina</taxon>
    </lineage>
</organism>
<protein>
    <recommendedName>
        <fullName evidence="9">Ig-like domain-containing protein</fullName>
    </recommendedName>
</protein>
<dbReference type="InterPro" id="IPR051117">
    <property type="entry name" value="TRG_var/const_region"/>
</dbReference>
<keyword evidence="11" id="KW-1185">Reference proteome</keyword>
<sequence>MLLLPVLALAAAWSHAFPLSGGQRGEQQQAALMHMTMSRRLAVLVVLLSLLSAGQAQVLLQQRQPSLTKRTSTTAMIDCKVQGIDDFQGAYIHWYRHIPSRAPERLLYVTSTAQISYDKDSYKDKYHSSKRGKNTCTLSVKDIREDDEGTYYCAYWHVGNLVFGTGTKLIVSNKGNAKPENSEILQTKHKDQLLYVCLIENFYPEVIRVQWVDEANKEVTKNVIKGDVWKSTNDKYSVSTWLTLPGNTTNKNYYCKYDHESQENFKLPIQDSSETPSQEEYCSTYSGNSTVFYKDYLMHKAAHLVYLVLLLKSSMYYVIVLFFIYRMRTPAKLPGKKT</sequence>
<dbReference type="Pfam" id="PF07686">
    <property type="entry name" value="V-set"/>
    <property type="match status" value="1"/>
</dbReference>
<dbReference type="Ensembl" id="ENSCMMT00000003044.1">
    <property type="protein sequence ID" value="ENSCMMP00000002713.1"/>
    <property type="gene ID" value="ENSCMMG00000001771.1"/>
</dbReference>
<dbReference type="FunFam" id="2.60.40.10:FF:001704">
    <property type="entry name" value="Uncharacterized protein"/>
    <property type="match status" value="1"/>
</dbReference>
<proteinExistence type="predicted"/>
<evidence type="ECO:0000256" key="4">
    <source>
        <dbReference type="ARBA" id="ARBA00023136"/>
    </source>
</evidence>
<evidence type="ECO:0000256" key="6">
    <source>
        <dbReference type="ARBA" id="ARBA00023319"/>
    </source>
</evidence>